<dbReference type="EMBL" id="SPUK01000005">
    <property type="protein sequence ID" value="TQV97008.1"/>
    <property type="molecule type" value="Genomic_DNA"/>
</dbReference>
<dbReference type="OrthoDB" id="536211at2759"/>
<feature type="chain" id="PRO_5021859446" evidence="10">
    <location>
        <begin position="19"/>
        <end position="290"/>
    </location>
</feature>
<dbReference type="InterPro" id="IPR008754">
    <property type="entry name" value="Peptidase_M43"/>
</dbReference>
<organism evidence="12 13">
    <name type="scientific">Cordyceps javanica</name>
    <dbReference type="NCBI Taxonomy" id="43265"/>
    <lineage>
        <taxon>Eukaryota</taxon>
        <taxon>Fungi</taxon>
        <taxon>Dikarya</taxon>
        <taxon>Ascomycota</taxon>
        <taxon>Pezizomycotina</taxon>
        <taxon>Sordariomycetes</taxon>
        <taxon>Hypocreomycetidae</taxon>
        <taxon>Hypocreales</taxon>
        <taxon>Cordycipitaceae</taxon>
        <taxon>Cordyceps</taxon>
    </lineage>
</organism>
<evidence type="ECO:0000256" key="4">
    <source>
        <dbReference type="ARBA" id="ARBA00022723"/>
    </source>
</evidence>
<evidence type="ECO:0000256" key="3">
    <source>
        <dbReference type="ARBA" id="ARBA00022670"/>
    </source>
</evidence>
<keyword evidence="3 12" id="KW-0645">Protease</keyword>
<dbReference type="GO" id="GO:0046872">
    <property type="term" value="F:metal ion binding"/>
    <property type="evidence" value="ECO:0007669"/>
    <property type="project" value="UniProtKB-KW"/>
</dbReference>
<evidence type="ECO:0000256" key="7">
    <source>
        <dbReference type="ARBA" id="ARBA00022833"/>
    </source>
</evidence>
<dbReference type="PANTHER" id="PTHR47466:SF1">
    <property type="entry name" value="METALLOPROTEASE MEP1 (AFU_ORTHOLOGUE AFUA_1G07730)-RELATED"/>
    <property type="match status" value="1"/>
</dbReference>
<dbReference type="AlphaFoldDB" id="A0A545V5P5"/>
<dbReference type="GO" id="GO:0008237">
    <property type="term" value="F:metallopeptidase activity"/>
    <property type="evidence" value="ECO:0007669"/>
    <property type="project" value="UniProtKB-KW"/>
</dbReference>
<dbReference type="Proteomes" id="UP000315783">
    <property type="component" value="Unassembled WGS sequence"/>
</dbReference>
<sequence length="290" mass="31841">MQCKHFFLSLLAAATCRAALVQYHPPCGNPAPSDEYRQVLAEAKASEVSAHATADAKRAVRTVKTWVHIIAADQSRSGGAIGRDVIDAQIKVLNSNFAATGYQFSLQDVSYTYDSRWSDIGTSWDLTSLKYGLRRGSYADLNLYYFRSITDSANGYGLTGYCNYPANGNDYGTYYNDGCNLHVETTPGGTFSPYNQGKITSHEVGHWFGLIHPWGGYNTGGCDGAGDEVDDTPAQYGPDYGCKVGYDSCPYLPGTDPVRNIMGYSDNSCVNEFTKGQITRMNYMYSQYRG</sequence>
<evidence type="ECO:0000256" key="1">
    <source>
        <dbReference type="ARBA" id="ARBA00003174"/>
    </source>
</evidence>
<dbReference type="STRING" id="43265.A0A545V5P5"/>
<evidence type="ECO:0000313" key="13">
    <source>
        <dbReference type="Proteomes" id="UP000315783"/>
    </source>
</evidence>
<protein>
    <submittedName>
        <fullName evidence="12">Metalloprotease 1</fullName>
    </submittedName>
</protein>
<keyword evidence="8 12" id="KW-0482">Metalloprotease</keyword>
<evidence type="ECO:0000256" key="5">
    <source>
        <dbReference type="ARBA" id="ARBA00022729"/>
    </source>
</evidence>
<evidence type="ECO:0000256" key="8">
    <source>
        <dbReference type="ARBA" id="ARBA00023049"/>
    </source>
</evidence>
<evidence type="ECO:0000256" key="2">
    <source>
        <dbReference type="ARBA" id="ARBA00008721"/>
    </source>
</evidence>
<reference evidence="12 13" key="1">
    <citation type="journal article" date="2019" name="Appl. Microbiol. Biotechnol.">
        <title>Genome sequence of Isaria javanica and comparative genome analysis insights into family S53 peptidase evolution in fungal entomopathogens.</title>
        <authorList>
            <person name="Lin R."/>
            <person name="Zhang X."/>
            <person name="Xin B."/>
            <person name="Zou M."/>
            <person name="Gao Y."/>
            <person name="Qin F."/>
            <person name="Hu Q."/>
            <person name="Xie B."/>
            <person name="Cheng X."/>
        </authorList>
    </citation>
    <scope>NUCLEOTIDE SEQUENCE [LARGE SCALE GENOMIC DNA]</scope>
    <source>
        <strain evidence="12 13">IJ1G</strain>
    </source>
</reference>
<keyword evidence="7" id="KW-0862">Zinc</keyword>
<dbReference type="GO" id="GO:0006508">
    <property type="term" value="P:proteolysis"/>
    <property type="evidence" value="ECO:0007669"/>
    <property type="project" value="UniProtKB-KW"/>
</dbReference>
<name>A0A545V5P5_9HYPO</name>
<feature type="domain" description="Peptidase M43 pregnancy-associated plasma-A" evidence="11">
    <location>
        <begin position="197"/>
        <end position="282"/>
    </location>
</feature>
<keyword evidence="13" id="KW-1185">Reference proteome</keyword>
<keyword evidence="6" id="KW-0378">Hydrolase</keyword>
<gene>
    <name evidence="12" type="ORF">IF1G_04248</name>
</gene>
<evidence type="ECO:0000259" key="11">
    <source>
        <dbReference type="Pfam" id="PF05572"/>
    </source>
</evidence>
<evidence type="ECO:0000313" key="12">
    <source>
        <dbReference type="EMBL" id="TQV97008.1"/>
    </source>
</evidence>
<comment type="function">
    <text evidence="1">Secreted metalloproteinase that allows assimilation of proteinaceous substrates.</text>
</comment>
<keyword evidence="9" id="KW-1015">Disulfide bond</keyword>
<evidence type="ECO:0000256" key="9">
    <source>
        <dbReference type="ARBA" id="ARBA00023157"/>
    </source>
</evidence>
<keyword evidence="5 10" id="KW-0732">Signal</keyword>
<dbReference type="Gene3D" id="3.40.390.10">
    <property type="entry name" value="Collagenase (Catalytic Domain)"/>
    <property type="match status" value="1"/>
</dbReference>
<dbReference type="CDD" id="cd04275">
    <property type="entry name" value="ZnMc_pappalysin_like"/>
    <property type="match status" value="1"/>
</dbReference>
<comment type="similarity">
    <text evidence="2">Belongs to the peptidase M43B family.</text>
</comment>
<evidence type="ECO:0000256" key="6">
    <source>
        <dbReference type="ARBA" id="ARBA00022801"/>
    </source>
</evidence>
<keyword evidence="4" id="KW-0479">Metal-binding</keyword>
<accession>A0A545V5P5</accession>
<feature type="signal peptide" evidence="10">
    <location>
        <begin position="1"/>
        <end position="18"/>
    </location>
</feature>
<proteinExistence type="inferred from homology"/>
<dbReference type="SUPFAM" id="SSF55486">
    <property type="entry name" value="Metalloproteases ('zincins'), catalytic domain"/>
    <property type="match status" value="1"/>
</dbReference>
<dbReference type="PANTHER" id="PTHR47466">
    <property type="match status" value="1"/>
</dbReference>
<dbReference type="InterPro" id="IPR024079">
    <property type="entry name" value="MetalloPept_cat_dom_sf"/>
</dbReference>
<dbReference type="Pfam" id="PF05572">
    <property type="entry name" value="Peptidase_M43"/>
    <property type="match status" value="1"/>
</dbReference>
<evidence type="ECO:0000256" key="10">
    <source>
        <dbReference type="SAM" id="SignalP"/>
    </source>
</evidence>
<comment type="caution">
    <text evidence="12">The sequence shown here is derived from an EMBL/GenBank/DDBJ whole genome shotgun (WGS) entry which is preliminary data.</text>
</comment>